<dbReference type="EMBL" id="CM056743">
    <property type="protein sequence ID" value="KAJ8668863.1"/>
    <property type="molecule type" value="Genomic_DNA"/>
</dbReference>
<keyword evidence="2" id="KW-1185">Reference proteome</keyword>
<accession>A0ACC2ND17</accession>
<gene>
    <name evidence="1" type="ORF">QAD02_000122</name>
</gene>
<name>A0ACC2ND17_9HYME</name>
<comment type="caution">
    <text evidence="1">The sequence shown here is derived from an EMBL/GenBank/DDBJ whole genome shotgun (WGS) entry which is preliminary data.</text>
</comment>
<proteinExistence type="predicted"/>
<sequence length="259" mass="29975">MRYISFSLKLSVVQRWLDESDHGCFYISFGSVTRFETSPKYIIDEFYKSFSNISPVRILLKVVNPADLPPGLPTNVMTQSWFDQIQVLKHRNVKGFITHGGLMSTQESVYYGVPMIGIPLFGDQPFNIAHYVKRNIAIKVDVHEISEKSMTDAIFKILEDPSYRDTVQKVSDEFKDHPETPLNTAIFWTEYIARHGKNSLKLPASELSWWQTSLIDVYSFLILTLIFVLYTISILIIYMIRILRNLLIHSSPIRKMKTT</sequence>
<dbReference type="Proteomes" id="UP001239111">
    <property type="component" value="Chromosome 3"/>
</dbReference>
<protein>
    <submittedName>
        <fullName evidence="1">Uncharacterized protein</fullName>
    </submittedName>
</protein>
<evidence type="ECO:0000313" key="2">
    <source>
        <dbReference type="Proteomes" id="UP001239111"/>
    </source>
</evidence>
<evidence type="ECO:0000313" key="1">
    <source>
        <dbReference type="EMBL" id="KAJ8668863.1"/>
    </source>
</evidence>
<reference evidence="1" key="1">
    <citation type="submission" date="2023-04" db="EMBL/GenBank/DDBJ databases">
        <title>A chromosome-level genome assembly of the parasitoid wasp Eretmocerus hayati.</title>
        <authorList>
            <person name="Zhong Y."/>
            <person name="Liu S."/>
            <person name="Liu Y."/>
        </authorList>
    </citation>
    <scope>NUCLEOTIDE SEQUENCE</scope>
    <source>
        <strain evidence="1">ZJU_SS_LIU_2023</strain>
    </source>
</reference>
<organism evidence="1 2">
    <name type="scientific">Eretmocerus hayati</name>
    <dbReference type="NCBI Taxonomy" id="131215"/>
    <lineage>
        <taxon>Eukaryota</taxon>
        <taxon>Metazoa</taxon>
        <taxon>Ecdysozoa</taxon>
        <taxon>Arthropoda</taxon>
        <taxon>Hexapoda</taxon>
        <taxon>Insecta</taxon>
        <taxon>Pterygota</taxon>
        <taxon>Neoptera</taxon>
        <taxon>Endopterygota</taxon>
        <taxon>Hymenoptera</taxon>
        <taxon>Apocrita</taxon>
        <taxon>Proctotrupomorpha</taxon>
        <taxon>Chalcidoidea</taxon>
        <taxon>Aphelinidae</taxon>
        <taxon>Aphelininae</taxon>
        <taxon>Eretmocerus</taxon>
    </lineage>
</organism>